<comment type="caution">
    <text evidence="2">The sequence shown here is derived from an EMBL/GenBank/DDBJ whole genome shotgun (WGS) entry which is preliminary data.</text>
</comment>
<sequence>MRDDLSFAERLREDLSAVPWPEPAEIRARAGRRRQRRTALGAAVVLLVVASGVVTAGRLSWGSHGGLLPGLVGQPTQRAEIPVAALLDPADLPVSSNLRLGDSGLAKPVSLDAGLELCDSRRTPGLPVSRYSRSQTLIQRSPASGPGATGAALVSQDVYRLTPEAAEGFFAGLDDLVATCSGARSEDTGWTVTGQRVSVTVTHDWTVSVRDFAGDEAVLLQHSRTAPTGVGSDLDPGWAYPVENTLVVRVGDLISVIVPATGLEATPSLTLTSEHRNRLLDLGRAAAERMCVAANPACR</sequence>
<gene>
    <name evidence="2" type="ORF">AWW66_19930</name>
</gene>
<accession>A0A136PP63</accession>
<dbReference type="RefSeq" id="WP_067368627.1">
    <property type="nucleotide sequence ID" value="NZ_JBIUBN010000007.1"/>
</dbReference>
<proteinExistence type="predicted"/>
<reference evidence="2 3" key="1">
    <citation type="submission" date="2016-01" db="EMBL/GenBank/DDBJ databases">
        <title>Whole genome sequence and analysis of Micromonospora rosaria DSM 803, which can produce antibacterial substance rosamicin.</title>
        <authorList>
            <person name="Yang H."/>
            <person name="He X."/>
            <person name="Zhu D."/>
        </authorList>
    </citation>
    <scope>NUCLEOTIDE SEQUENCE [LARGE SCALE GENOMIC DNA]</scope>
    <source>
        <strain evidence="2 3">DSM 803</strain>
    </source>
</reference>
<dbReference type="AlphaFoldDB" id="A0A136PP63"/>
<dbReference type="Proteomes" id="UP000070620">
    <property type="component" value="Unassembled WGS sequence"/>
</dbReference>
<keyword evidence="1" id="KW-1133">Transmembrane helix</keyword>
<evidence type="ECO:0000256" key="1">
    <source>
        <dbReference type="SAM" id="Phobius"/>
    </source>
</evidence>
<keyword evidence="3" id="KW-1185">Reference proteome</keyword>
<dbReference type="EMBL" id="LRQV01000079">
    <property type="protein sequence ID" value="KXK60212.1"/>
    <property type="molecule type" value="Genomic_DNA"/>
</dbReference>
<protein>
    <submittedName>
        <fullName evidence="2">Uncharacterized protein</fullName>
    </submittedName>
</protein>
<name>A0A136PP63_9ACTN</name>
<feature type="transmembrane region" description="Helical" evidence="1">
    <location>
        <begin position="39"/>
        <end position="61"/>
    </location>
</feature>
<organism evidence="2 3">
    <name type="scientific">Micromonospora rosaria</name>
    <dbReference type="NCBI Taxonomy" id="47874"/>
    <lineage>
        <taxon>Bacteria</taxon>
        <taxon>Bacillati</taxon>
        <taxon>Actinomycetota</taxon>
        <taxon>Actinomycetes</taxon>
        <taxon>Micromonosporales</taxon>
        <taxon>Micromonosporaceae</taxon>
        <taxon>Micromonospora</taxon>
    </lineage>
</organism>
<keyword evidence="1" id="KW-0812">Transmembrane</keyword>
<dbReference type="OrthoDB" id="3402398at2"/>
<evidence type="ECO:0000313" key="3">
    <source>
        <dbReference type="Proteomes" id="UP000070620"/>
    </source>
</evidence>
<keyword evidence="1" id="KW-0472">Membrane</keyword>
<evidence type="ECO:0000313" key="2">
    <source>
        <dbReference type="EMBL" id="KXK60212.1"/>
    </source>
</evidence>